<dbReference type="Proteomes" id="UP001144204">
    <property type="component" value="Unassembled WGS sequence"/>
</dbReference>
<feature type="domain" description="Creatinase N-terminal" evidence="5">
    <location>
        <begin position="6"/>
        <end position="142"/>
    </location>
</feature>
<dbReference type="Pfam" id="PF00557">
    <property type="entry name" value="Peptidase_M24"/>
    <property type="match status" value="1"/>
</dbReference>
<evidence type="ECO:0000256" key="2">
    <source>
        <dbReference type="ARBA" id="ARBA00008766"/>
    </source>
</evidence>
<dbReference type="EMBL" id="BRPL01000002">
    <property type="protein sequence ID" value="GLB46373.1"/>
    <property type="molecule type" value="Genomic_DNA"/>
</dbReference>
<reference evidence="6" key="1">
    <citation type="submission" date="2022-07" db="EMBL/GenBank/DDBJ databases">
        <authorList>
            <person name="Kouya T."/>
            <person name="Ishiyama Y."/>
        </authorList>
    </citation>
    <scope>NUCLEOTIDE SEQUENCE</scope>
    <source>
        <strain evidence="6">WR16-4</strain>
    </source>
</reference>
<comment type="caution">
    <text evidence="6">The sequence shown here is derived from an EMBL/GenBank/DDBJ whole genome shotgun (WGS) entry which is preliminary data.</text>
</comment>
<dbReference type="CDD" id="cd01092">
    <property type="entry name" value="APP-like"/>
    <property type="match status" value="1"/>
</dbReference>
<keyword evidence="3" id="KW-0464">Manganese</keyword>
<dbReference type="AlphaFoldDB" id="A0A9W6ESI8"/>
<dbReference type="PANTHER" id="PTHR46112:SF10">
    <property type="entry name" value="DIPEPTIDASE YKVY-RELATED"/>
    <property type="match status" value="1"/>
</dbReference>
<dbReference type="SUPFAM" id="SSF53092">
    <property type="entry name" value="Creatinase/prolidase N-terminal domain"/>
    <property type="match status" value="1"/>
</dbReference>
<evidence type="ECO:0000259" key="5">
    <source>
        <dbReference type="Pfam" id="PF01321"/>
    </source>
</evidence>
<dbReference type="Pfam" id="PF01321">
    <property type="entry name" value="Creatinase_N"/>
    <property type="match status" value="1"/>
</dbReference>
<dbReference type="Gene3D" id="3.90.230.10">
    <property type="entry name" value="Creatinase/methionine aminopeptidase superfamily"/>
    <property type="match status" value="1"/>
</dbReference>
<name>A0A9W6ESI8_9LACO</name>
<dbReference type="InterPro" id="IPR000587">
    <property type="entry name" value="Creatinase_N"/>
</dbReference>
<evidence type="ECO:0000313" key="6">
    <source>
        <dbReference type="EMBL" id="GLB46373.1"/>
    </source>
</evidence>
<reference evidence="6" key="2">
    <citation type="journal article" date="2023" name="PLoS ONE">
        <title>Philodulcilactobacillus myokoensis gen. nov., sp. nov., a fructophilic, acidophilic, and agar-phobic lactic acid bacterium isolated from fermented vegetable extracts.</title>
        <authorList>
            <person name="Kouya T."/>
            <person name="Ishiyama Y."/>
            <person name="Ohashi S."/>
            <person name="Kumakubo R."/>
            <person name="Yamazaki T."/>
            <person name="Otaki T."/>
        </authorList>
    </citation>
    <scope>NUCLEOTIDE SEQUENCE</scope>
    <source>
        <strain evidence="6">WR16-4</strain>
    </source>
</reference>
<dbReference type="Gene3D" id="3.40.350.10">
    <property type="entry name" value="Creatinase/prolidase N-terminal domain"/>
    <property type="match status" value="1"/>
</dbReference>
<sequence length="370" mass="41455">MNQDKLKQIEQWTNDHHYDFTYISDPKNIEYLTGYYTDPHERIFALIVFPDHDPLIFAPQLEVEDIQKSGWSFDVDGYLDHQNPWRMIAKDVEQRVHEPHHAALEKSSMQFPVHNFEALAGALSHVTFDGDVSNLLEQMRLIKTPEELKELAAAGKEADFAMRTGWHSVKPGVSETKIAADLQYALMKRGVMEMSFGTLVQAGKHASEPHSVAGNNKVGNDELVLFDLGTMHNGYASDTSRTVAVGHPDDKKLDIYKTVQAAQLKAMDFCKPGITAEELDHCARKVIDDAGYGKYFIHRLGHGIGLGTHEYPSIMQGNKMVLKPGMCFSIEPGIYVPGVAGVRIEDCVHVTENGCEPFTHNTKDLTYVDK</sequence>
<dbReference type="InterPro" id="IPR000994">
    <property type="entry name" value="Pept_M24"/>
</dbReference>
<feature type="domain" description="Peptidase M24" evidence="4">
    <location>
        <begin position="151"/>
        <end position="352"/>
    </location>
</feature>
<evidence type="ECO:0000259" key="4">
    <source>
        <dbReference type="Pfam" id="PF00557"/>
    </source>
</evidence>
<dbReference type="InterPro" id="IPR050659">
    <property type="entry name" value="Peptidase_M24B"/>
</dbReference>
<gene>
    <name evidence="6" type="ORF">WR164_03520</name>
</gene>
<keyword evidence="7" id="KW-1185">Reference proteome</keyword>
<dbReference type="PANTHER" id="PTHR46112">
    <property type="entry name" value="AMINOPEPTIDASE"/>
    <property type="match status" value="1"/>
</dbReference>
<evidence type="ECO:0000313" key="7">
    <source>
        <dbReference type="Proteomes" id="UP001144204"/>
    </source>
</evidence>
<comment type="similarity">
    <text evidence="2">Belongs to the peptidase M24B family.</text>
</comment>
<dbReference type="InterPro" id="IPR029149">
    <property type="entry name" value="Creatin/AminoP/Spt16_N"/>
</dbReference>
<dbReference type="SUPFAM" id="SSF55920">
    <property type="entry name" value="Creatinase/aminopeptidase"/>
    <property type="match status" value="1"/>
</dbReference>
<accession>A0A9W6ESI8</accession>
<protein>
    <submittedName>
        <fullName evidence="6">Dipeptidase</fullName>
    </submittedName>
</protein>
<organism evidence="6 7">
    <name type="scientific">Philodulcilactobacillus myokoensis</name>
    <dbReference type="NCBI Taxonomy" id="2929573"/>
    <lineage>
        <taxon>Bacteria</taxon>
        <taxon>Bacillati</taxon>
        <taxon>Bacillota</taxon>
        <taxon>Bacilli</taxon>
        <taxon>Lactobacillales</taxon>
        <taxon>Lactobacillaceae</taxon>
        <taxon>Philodulcilactobacillus</taxon>
    </lineage>
</organism>
<evidence type="ECO:0000256" key="1">
    <source>
        <dbReference type="ARBA" id="ARBA00001936"/>
    </source>
</evidence>
<comment type="cofactor">
    <cofactor evidence="1">
        <name>Mn(2+)</name>
        <dbReference type="ChEBI" id="CHEBI:29035"/>
    </cofactor>
</comment>
<proteinExistence type="inferred from homology"/>
<dbReference type="InterPro" id="IPR036005">
    <property type="entry name" value="Creatinase/aminopeptidase-like"/>
</dbReference>
<evidence type="ECO:0000256" key="3">
    <source>
        <dbReference type="ARBA" id="ARBA00023211"/>
    </source>
</evidence>